<evidence type="ECO:0000313" key="1">
    <source>
        <dbReference type="EMBL" id="AZB25994.1"/>
    </source>
</evidence>
<proteinExistence type="predicted"/>
<protein>
    <submittedName>
        <fullName evidence="1">Uncharacterized protein</fullName>
    </submittedName>
</protein>
<dbReference type="AlphaFoldDB" id="A0A3G6TIB5"/>
<reference evidence="2" key="1">
    <citation type="submission" date="2018-11" db="EMBL/GenBank/DDBJ databases">
        <title>Proposal to divide the Flavobacteriaceae and reorganize its genera based on Amino Acid Identity values calculated from whole genome sequences.</title>
        <authorList>
            <person name="Nicholson A.C."/>
            <person name="Gulvik C.A."/>
            <person name="Whitney A.M."/>
            <person name="Humrighouse B.W."/>
            <person name="Bell M."/>
            <person name="Holmes B."/>
            <person name="Steigerwalt A.G."/>
            <person name="Villarma A."/>
            <person name="Sheth M."/>
            <person name="Batra D."/>
            <person name="Pryor J."/>
            <person name="Bernardet J.-F."/>
            <person name="Hugo C."/>
            <person name="Kampfer P."/>
            <person name="Newman J."/>
            <person name="McQuiston J.R."/>
        </authorList>
    </citation>
    <scope>NUCLEOTIDE SEQUENCE [LARGE SCALE GENOMIC DNA]</scope>
    <source>
        <strain evidence="2">G0229</strain>
    </source>
</reference>
<name>A0A3G6TIB5_9FLAO</name>
<organism evidence="1 2">
    <name type="scientific">Chryseobacterium bernardetii</name>
    <dbReference type="NCBI Taxonomy" id="1241978"/>
    <lineage>
        <taxon>Bacteria</taxon>
        <taxon>Pseudomonadati</taxon>
        <taxon>Bacteroidota</taxon>
        <taxon>Flavobacteriia</taxon>
        <taxon>Flavobacteriales</taxon>
        <taxon>Weeksellaceae</taxon>
        <taxon>Chryseobacterium group</taxon>
        <taxon>Chryseobacterium</taxon>
    </lineage>
</organism>
<dbReference type="KEGG" id="cben:EG339_16060"/>
<accession>A0A3G6TIB5</accession>
<gene>
    <name evidence="1" type="ORF">EG339_16060</name>
</gene>
<dbReference type="GeneID" id="99066325"/>
<dbReference type="RefSeq" id="WP_123870940.1">
    <property type="nucleotide sequence ID" value="NZ_CP033932.1"/>
</dbReference>
<dbReference type="EMBL" id="CP033932">
    <property type="protein sequence ID" value="AZB25994.1"/>
    <property type="molecule type" value="Genomic_DNA"/>
</dbReference>
<keyword evidence="2" id="KW-1185">Reference proteome</keyword>
<evidence type="ECO:0000313" key="2">
    <source>
        <dbReference type="Proteomes" id="UP000271193"/>
    </source>
</evidence>
<sequence>MADLDTRMNFKTIIDYKEIYGESKDILFAESLIKGIPSVTLLKYISGFNIKLYLSDTGTESHLIQLQLLNKVLIKAGKPTLEKFDEVIKKHIDRQEWPIVLWRYSNLLFYELIFKNYNTLPDKDFSKEQAKDFLDAYLILNSVTSNRFNITSDEIQDAVSKEEIESIFLPHFIYQKDYASTTEFSNQITRCFKLFEFLENSEKFKDFTKEYYKYLHIKDSKDLIYNLLTIFGQVGINSPIAMRKQIIPLSNLIPSLAVDYIQGLTINDTISAYKTDNSFRTLRNKMLYEYKNYTYLLLDINFLIDQLYKAQIFSFKSFIEKNGYKGNFLSVKGKEFMEDIYFRLIMEKCFPNYIRKSGNDAKKNDGNELCDFYLRKGNEIILIEFKDILLNGDLKEKSDKDALYSALDRKFFENQNNDPKGIKQLYNAIKYIEKNTVNFDYLFENGKPNIYPIVVYTDSSFGYEGINKILKQKLNQLMSSESFEKIIVKEVTFINLSYFELHEDLLKQGIIDLQDYVEEYHKHTKNEKYSTTPFEVFSRFYFRQVKEQVSGNTSFMLEILKQIFPSEINN</sequence>
<dbReference type="Proteomes" id="UP000271193">
    <property type="component" value="Chromosome"/>
</dbReference>